<dbReference type="InterPro" id="IPR050445">
    <property type="entry name" value="Bact_polysacc_biosynth/exp"/>
</dbReference>
<organism evidence="9 10">
    <name type="scientific">Microbacterium alkaliflavum</name>
    <dbReference type="NCBI Taxonomy" id="3248839"/>
    <lineage>
        <taxon>Bacteria</taxon>
        <taxon>Bacillati</taxon>
        <taxon>Actinomycetota</taxon>
        <taxon>Actinomycetes</taxon>
        <taxon>Micrococcales</taxon>
        <taxon>Microbacteriaceae</taxon>
        <taxon>Microbacterium</taxon>
    </lineage>
</organism>
<comment type="subcellular location">
    <subcellularLocation>
        <location evidence="1">Cell membrane</location>
        <topology evidence="1">Multi-pass membrane protein</topology>
    </subcellularLocation>
</comment>
<accession>A0ABW7QB83</accession>
<dbReference type="RefSeq" id="WP_397557555.1">
    <property type="nucleotide sequence ID" value="NZ_JBIQWL010000007.1"/>
</dbReference>
<feature type="transmembrane region" description="Helical" evidence="7">
    <location>
        <begin position="177"/>
        <end position="201"/>
    </location>
</feature>
<dbReference type="EMBL" id="JBIQWL010000007">
    <property type="protein sequence ID" value="MFH8252109.1"/>
    <property type="molecule type" value="Genomic_DNA"/>
</dbReference>
<evidence type="ECO:0000256" key="5">
    <source>
        <dbReference type="ARBA" id="ARBA00022989"/>
    </source>
</evidence>
<dbReference type="PANTHER" id="PTHR32309:SF31">
    <property type="entry name" value="CAPSULAR EXOPOLYSACCHARIDE FAMILY"/>
    <property type="match status" value="1"/>
</dbReference>
<comment type="similarity">
    <text evidence="2">Belongs to the CpsC/CapA family.</text>
</comment>
<protein>
    <submittedName>
        <fullName evidence="9">Wzz/FepE/Etk N-terminal domain-containing protein</fullName>
    </submittedName>
</protein>
<name>A0ABW7QB83_9MICO</name>
<evidence type="ECO:0000256" key="2">
    <source>
        <dbReference type="ARBA" id="ARBA00006683"/>
    </source>
</evidence>
<gene>
    <name evidence="9" type="ORF">ACH3VR_17220</name>
</gene>
<comment type="caution">
    <text evidence="9">The sequence shown here is derived from an EMBL/GenBank/DDBJ whole genome shotgun (WGS) entry which is preliminary data.</text>
</comment>
<feature type="domain" description="Polysaccharide chain length determinant N-terminal" evidence="8">
    <location>
        <begin position="2"/>
        <end position="68"/>
    </location>
</feature>
<evidence type="ECO:0000259" key="8">
    <source>
        <dbReference type="Pfam" id="PF02706"/>
    </source>
</evidence>
<evidence type="ECO:0000256" key="3">
    <source>
        <dbReference type="ARBA" id="ARBA00022475"/>
    </source>
</evidence>
<dbReference type="Pfam" id="PF02706">
    <property type="entry name" value="Wzz"/>
    <property type="match status" value="1"/>
</dbReference>
<dbReference type="SUPFAM" id="SSF52540">
    <property type="entry name" value="P-loop containing nucleoside triphosphate hydrolases"/>
    <property type="match status" value="1"/>
</dbReference>
<keyword evidence="5 7" id="KW-1133">Transmembrane helix</keyword>
<evidence type="ECO:0000256" key="4">
    <source>
        <dbReference type="ARBA" id="ARBA00022692"/>
    </source>
</evidence>
<evidence type="ECO:0000313" key="9">
    <source>
        <dbReference type="EMBL" id="MFH8252109.1"/>
    </source>
</evidence>
<keyword evidence="3" id="KW-1003">Cell membrane</keyword>
<dbReference type="InterPro" id="IPR003856">
    <property type="entry name" value="LPS_length_determ_N"/>
</dbReference>
<reference evidence="9 10" key="1">
    <citation type="submission" date="2024-09" db="EMBL/GenBank/DDBJ databases">
        <authorList>
            <person name="Pan X."/>
        </authorList>
    </citation>
    <scope>NUCLEOTIDE SEQUENCE [LARGE SCALE GENOMIC DNA]</scope>
    <source>
        <strain evidence="9 10">B2969</strain>
    </source>
</reference>
<keyword evidence="6 7" id="KW-0472">Membrane</keyword>
<evidence type="ECO:0000313" key="10">
    <source>
        <dbReference type="Proteomes" id="UP001610861"/>
    </source>
</evidence>
<evidence type="ECO:0000256" key="1">
    <source>
        <dbReference type="ARBA" id="ARBA00004651"/>
    </source>
</evidence>
<evidence type="ECO:0000256" key="6">
    <source>
        <dbReference type="ARBA" id="ARBA00023136"/>
    </source>
</evidence>
<dbReference type="InterPro" id="IPR027417">
    <property type="entry name" value="P-loop_NTPase"/>
</dbReference>
<proteinExistence type="inferred from homology"/>
<dbReference type="Proteomes" id="UP001610861">
    <property type="component" value="Unassembled WGS sequence"/>
</dbReference>
<keyword evidence="10" id="KW-1185">Reference proteome</keyword>
<dbReference type="PANTHER" id="PTHR32309">
    <property type="entry name" value="TYROSINE-PROTEIN KINASE"/>
    <property type="match status" value="1"/>
</dbReference>
<keyword evidence="4 7" id="KW-0812">Transmembrane</keyword>
<dbReference type="Gene3D" id="3.40.50.300">
    <property type="entry name" value="P-loop containing nucleotide triphosphate hydrolases"/>
    <property type="match status" value="1"/>
</dbReference>
<evidence type="ECO:0000256" key="7">
    <source>
        <dbReference type="SAM" id="Phobius"/>
    </source>
</evidence>
<sequence>MNLVALGRVLRRSWWWVVLILLAALVGGWLATAATPKQYAAETRVLYALDASGSIQSQLQAASLASQRAAVDAQLVPTATILAPVVAEIGDPDLTVEVLTPLTVATAQATVLDVVVTLPDADEAAAVANGIVSQLQTRAAADPIVLDPANPQAPTYTYTLTTLLPAVAPTTPASPVLIINLLIALAIGILAAAVFLGVLVSRDNRVYDLKRLREVTDAPVVGTVGFTRGRKGVPVQRDIAALRAALLSRASGAATWLLTSAGKGTSAARVGGPLAASFAATGEDTLLLSTEADGKDASPGLTDYLAGAAEPAEIKAAAPVENLALVGAGTRTDASHDLFAHTSAPSLLGSLTNGTGTVIITAPGTAESADATTLARLGGRTLVVVTAGKTTDDDLARTLEALTEAGADVAGVIWATRA</sequence>